<accession>A0A4Q7X1X1</accession>
<dbReference type="PANTHER" id="PTHR47372:SF11">
    <property type="entry name" value="RE19971P"/>
    <property type="match status" value="1"/>
</dbReference>
<name>A0A4Q7X1X1_9ACTN</name>
<sequence>MADRTVKVRLEADISDFVGDIGVKAPAAVKRLEAAADSANKKLATVGKKTGFDDLGTKADTASTKVTKAGVEAETAGKKISTSAKGASVELDKLGKSSENVGKSTDSMSKTLAKASKITDAHANALGRLRVAQLRLAEAQKSGKGGSSLAGAEESAASAERAVKKFEDAGNRSGKGFITGLRKWLTGKGGAADVGKAGGTVFGSGFLGVLKTPILGPAVIAILTAAVLTAMPAAGAVAGGAFVAAFGAGLAALPIIFAAKSQEVGHIWSTTLSGLGTEMQLLSKPFESVLINIAGYFKRTVDDFSPTLSKAFSDLAHPVDSFVNNFSVALEGLIPAIGPISDAFSKVLDDLGQGGALKDAIKSISDGLIDLSNSVAANPQALGDFVRGLGNIVKSALELIKILNDANTAFEQFTHGLSLVDVTMAGIGSTLEPLKFLFSGLGGGIGILKSLTSSTDATAAATRAASMGTANFADSLNKTGASMAVATASALHNAHATHEANVAATLLAGAYDRQWAATQKANDALTRNANILLQLSGAEIGYQAAVDAATESVKENGHTHDLNTAKGRANQQSLDDLARSANEQTVAMRNANDGNVKAAKAAETGRAAYIKLAQQMGYNKAEAVAMAAQFIAIPNVTRTARLQANITDLESKLATAKAKLKDPHLTATQKATLKAEISNLEANIAKAKGELNSLPSSKTVTITTNFYKNMVETTTHKDVGVRVPPNANGGYYPHGVIPSYANGKLPSQATIAPGKGAGMVQWAEQETGGEAFIPLAPSKRDRSEKILGQVAGKFGMGLVKSFADGGFTLPGGRLVDIAFLLKQLGVPFDPAAGVNYTSTLAAANRANRAAAPAKDAALKADRAEQAAKAQQAAIQRAITLQQRAVAAARAPKQTTKAGQAAEGKRVAAEQKKLIALQDQLYKAKIRTTAATKASNAADAVYKIRAEAAAKATEAHKAAIEKLIAQQKAAVDLANQVATGLTSGANIGDLFSKSLTGKGLLADLQGKGADLGKFGALIATLRKRGVDETLIEQIVAKGPDQGMGIAQAILDGGLALINALNKAQWALEAQANAIGAGVATAQYGVKVAGARASGGGVTAGMTYRVNELGQEFFTAPINGDVVPAGQDPRRYIQGMSGSWGGSSSSREVHLHQTIVNNGVSMAEADLIAQRANAKMELLARGY</sequence>
<dbReference type="EMBL" id="SHKR01000012">
    <property type="protein sequence ID" value="RZU16423.1"/>
    <property type="molecule type" value="Genomic_DNA"/>
</dbReference>
<dbReference type="PROSITE" id="PS00599">
    <property type="entry name" value="AA_TRANSFER_CLASS_2"/>
    <property type="match status" value="1"/>
</dbReference>
<keyword evidence="2" id="KW-1133">Transmembrane helix</keyword>
<proteinExistence type="predicted"/>
<comment type="caution">
    <text evidence="3">The sequence shown here is derived from an EMBL/GenBank/DDBJ whole genome shotgun (WGS) entry which is preliminary data.</text>
</comment>
<dbReference type="PANTHER" id="PTHR47372">
    <property type="entry name" value="DAUER UP-REGULATED-RELATED"/>
    <property type="match status" value="1"/>
</dbReference>
<dbReference type="InterPro" id="IPR001917">
    <property type="entry name" value="Aminotrans_II_pyridoxalP_BS"/>
</dbReference>
<keyword evidence="2" id="KW-0472">Membrane</keyword>
<dbReference type="OrthoDB" id="3830652at2"/>
<reference evidence="3 4" key="1">
    <citation type="journal article" date="2015" name="Stand. Genomic Sci.">
        <title>Genomic Encyclopedia of Bacterial and Archaeal Type Strains, Phase III: the genomes of soil and plant-associated and newly described type strains.</title>
        <authorList>
            <person name="Whitman W.B."/>
            <person name="Woyke T."/>
            <person name="Klenk H.P."/>
            <person name="Zhou Y."/>
            <person name="Lilburn T.G."/>
            <person name="Beck B.J."/>
            <person name="De Vos P."/>
            <person name="Vandamme P."/>
            <person name="Eisen J.A."/>
            <person name="Garrity G."/>
            <person name="Hugenholtz P."/>
            <person name="Kyrpides N.C."/>
        </authorList>
    </citation>
    <scope>NUCLEOTIDE SEQUENCE [LARGE SCALE GENOMIC DNA]</scope>
    <source>
        <strain evidence="3 4">VKM Ac-2540</strain>
    </source>
</reference>
<organism evidence="3 4">
    <name type="scientific">Kribbella rubisoli</name>
    <dbReference type="NCBI Taxonomy" id="3075929"/>
    <lineage>
        <taxon>Bacteria</taxon>
        <taxon>Bacillati</taxon>
        <taxon>Actinomycetota</taxon>
        <taxon>Actinomycetes</taxon>
        <taxon>Propionibacteriales</taxon>
        <taxon>Kribbellaceae</taxon>
        <taxon>Kribbella</taxon>
    </lineage>
</organism>
<feature type="transmembrane region" description="Helical" evidence="2">
    <location>
        <begin position="214"/>
        <end position="234"/>
    </location>
</feature>
<evidence type="ECO:0000313" key="4">
    <source>
        <dbReference type="Proteomes" id="UP000292027"/>
    </source>
</evidence>
<evidence type="ECO:0000256" key="1">
    <source>
        <dbReference type="SAM" id="Coils"/>
    </source>
</evidence>
<evidence type="ECO:0008006" key="5">
    <source>
        <dbReference type="Google" id="ProtNLM"/>
    </source>
</evidence>
<keyword evidence="2" id="KW-0812">Transmembrane</keyword>
<keyword evidence="1" id="KW-0175">Coiled coil</keyword>
<dbReference type="Proteomes" id="UP000292027">
    <property type="component" value="Unassembled WGS sequence"/>
</dbReference>
<evidence type="ECO:0000256" key="2">
    <source>
        <dbReference type="SAM" id="Phobius"/>
    </source>
</evidence>
<gene>
    <name evidence="3" type="ORF">EV645_3988</name>
</gene>
<protein>
    <recommendedName>
        <fullName evidence="5">Tape measure protein</fullName>
    </recommendedName>
</protein>
<feature type="transmembrane region" description="Helical" evidence="2">
    <location>
        <begin position="240"/>
        <end position="259"/>
    </location>
</feature>
<dbReference type="AlphaFoldDB" id="A0A4Q7X1X1"/>
<dbReference type="GO" id="GO:0016740">
    <property type="term" value="F:transferase activity"/>
    <property type="evidence" value="ECO:0007669"/>
    <property type="project" value="InterPro"/>
</dbReference>
<keyword evidence="4" id="KW-1185">Reference proteome</keyword>
<dbReference type="RefSeq" id="WP_130445334.1">
    <property type="nucleotide sequence ID" value="NZ_SHKR01000012.1"/>
</dbReference>
<feature type="coiled-coil region" evidence="1">
    <location>
        <begin position="639"/>
        <end position="690"/>
    </location>
</feature>
<evidence type="ECO:0000313" key="3">
    <source>
        <dbReference type="EMBL" id="RZU16423.1"/>
    </source>
</evidence>